<dbReference type="GO" id="GO:0006520">
    <property type="term" value="P:amino acid metabolic process"/>
    <property type="evidence" value="ECO:0007669"/>
    <property type="project" value="InterPro"/>
</dbReference>
<feature type="non-terminal residue" evidence="7">
    <location>
        <position position="1"/>
    </location>
</feature>
<dbReference type="Pfam" id="PF00155">
    <property type="entry name" value="Aminotran_1_2"/>
    <property type="match status" value="1"/>
</dbReference>
<dbReference type="InterPro" id="IPR015424">
    <property type="entry name" value="PyrdxlP-dep_Trfase"/>
</dbReference>
<dbReference type="InterPro" id="IPR004838">
    <property type="entry name" value="NHTrfase_class1_PyrdxlP-BS"/>
</dbReference>
<organism evidence="7">
    <name type="scientific">marine sediment metagenome</name>
    <dbReference type="NCBI Taxonomy" id="412755"/>
    <lineage>
        <taxon>unclassified sequences</taxon>
        <taxon>metagenomes</taxon>
        <taxon>ecological metagenomes</taxon>
    </lineage>
</organism>
<keyword evidence="5" id="KW-0663">Pyridoxal phosphate</keyword>
<dbReference type="PROSITE" id="PS00105">
    <property type="entry name" value="AA_TRANSFER_CLASS_1"/>
    <property type="match status" value="1"/>
</dbReference>
<feature type="domain" description="Aminotransferase class I/classII large" evidence="6">
    <location>
        <begin position="12"/>
        <end position="265"/>
    </location>
</feature>
<name>X1MXM3_9ZZZZ</name>
<dbReference type="FunFam" id="3.40.640.10:FF:000033">
    <property type="entry name" value="Aspartate aminotransferase"/>
    <property type="match status" value="1"/>
</dbReference>
<dbReference type="SUPFAM" id="SSF53383">
    <property type="entry name" value="PLP-dependent transferases"/>
    <property type="match status" value="1"/>
</dbReference>
<evidence type="ECO:0000256" key="1">
    <source>
        <dbReference type="ARBA" id="ARBA00001933"/>
    </source>
</evidence>
<protein>
    <recommendedName>
        <fullName evidence="6">Aminotransferase class I/classII large domain-containing protein</fullName>
    </recommendedName>
</protein>
<feature type="non-terminal residue" evidence="7">
    <location>
        <position position="269"/>
    </location>
</feature>
<reference evidence="7" key="1">
    <citation type="journal article" date="2014" name="Front. Microbiol.">
        <title>High frequency of phylogenetically diverse reductive dehalogenase-homologous genes in deep subseafloor sedimentary metagenomes.</title>
        <authorList>
            <person name="Kawai M."/>
            <person name="Futagami T."/>
            <person name="Toyoda A."/>
            <person name="Takaki Y."/>
            <person name="Nishi S."/>
            <person name="Hori S."/>
            <person name="Arai W."/>
            <person name="Tsubouchi T."/>
            <person name="Morono Y."/>
            <person name="Uchiyama I."/>
            <person name="Ito T."/>
            <person name="Fujiyama A."/>
            <person name="Inagaki F."/>
            <person name="Takami H."/>
        </authorList>
    </citation>
    <scope>NUCLEOTIDE SEQUENCE</scope>
    <source>
        <strain evidence="7">Expedition CK06-06</strain>
    </source>
</reference>
<keyword evidence="3" id="KW-0032">Aminotransferase</keyword>
<dbReference type="EMBL" id="BARV01023374">
    <property type="protein sequence ID" value="GAI36008.1"/>
    <property type="molecule type" value="Genomic_DNA"/>
</dbReference>
<dbReference type="InterPro" id="IPR015421">
    <property type="entry name" value="PyrdxlP-dep_Trfase_major"/>
</dbReference>
<evidence type="ECO:0000256" key="4">
    <source>
        <dbReference type="ARBA" id="ARBA00022679"/>
    </source>
</evidence>
<dbReference type="InterPro" id="IPR050596">
    <property type="entry name" value="AspAT/PAT-like"/>
</dbReference>
<dbReference type="GO" id="GO:0030170">
    <property type="term" value="F:pyridoxal phosphate binding"/>
    <property type="evidence" value="ECO:0007669"/>
    <property type="project" value="InterPro"/>
</dbReference>
<keyword evidence="4" id="KW-0808">Transferase</keyword>
<accession>X1MXM3</accession>
<dbReference type="AlphaFoldDB" id="X1MXM3"/>
<evidence type="ECO:0000256" key="5">
    <source>
        <dbReference type="ARBA" id="ARBA00022898"/>
    </source>
</evidence>
<dbReference type="PANTHER" id="PTHR46383">
    <property type="entry name" value="ASPARTATE AMINOTRANSFERASE"/>
    <property type="match status" value="1"/>
</dbReference>
<gene>
    <name evidence="7" type="ORF">S06H3_38356</name>
</gene>
<dbReference type="GO" id="GO:0008483">
    <property type="term" value="F:transaminase activity"/>
    <property type="evidence" value="ECO:0007669"/>
    <property type="project" value="UniProtKB-KW"/>
</dbReference>
<comment type="similarity">
    <text evidence="2">Belongs to the class-I pyridoxal-phosphate-dependent aminotransferase family.</text>
</comment>
<proteinExistence type="inferred from homology"/>
<evidence type="ECO:0000313" key="7">
    <source>
        <dbReference type="EMBL" id="GAI36008.1"/>
    </source>
</evidence>
<dbReference type="CDD" id="cd00609">
    <property type="entry name" value="AAT_like"/>
    <property type="match status" value="1"/>
</dbReference>
<dbReference type="Gene3D" id="3.40.640.10">
    <property type="entry name" value="Type I PLP-dependent aspartate aminotransferase-like (Major domain)"/>
    <property type="match status" value="1"/>
</dbReference>
<comment type="cofactor">
    <cofactor evidence="1">
        <name>pyridoxal 5'-phosphate</name>
        <dbReference type="ChEBI" id="CHEBI:597326"/>
    </cofactor>
</comment>
<evidence type="ECO:0000256" key="3">
    <source>
        <dbReference type="ARBA" id="ARBA00022576"/>
    </source>
</evidence>
<evidence type="ECO:0000256" key="2">
    <source>
        <dbReference type="ARBA" id="ARBA00007441"/>
    </source>
</evidence>
<sequence length="269" mass="29932">QIPSSIVFLNHLEQGEPDFTTPSHILDAAVKAMKNGFTHYTEINGTLELRQAMAEKLEKENGIDADPRTEITVTSGSQEAMFIAALGFLNPGDEALILDPYYPAYFEDTLLAEAVPITVSLDEEENYRVNMEALDGKITKKTKMIWMCNPSNPTGHVSSKEDLEIIAEVAKRHNLIVFMDEIYEKLVYDDSKHISIGSLPGMESRTITVNGFSKAYAMTGWRIGYVVAEKKLSDTLRKLHYYTTLCPNAISQKAALAALTGSQDCVREM</sequence>
<comment type="caution">
    <text evidence="7">The sequence shown here is derived from an EMBL/GenBank/DDBJ whole genome shotgun (WGS) entry which is preliminary data.</text>
</comment>
<evidence type="ECO:0000259" key="6">
    <source>
        <dbReference type="Pfam" id="PF00155"/>
    </source>
</evidence>
<dbReference type="PANTHER" id="PTHR46383:SF1">
    <property type="entry name" value="ASPARTATE AMINOTRANSFERASE"/>
    <property type="match status" value="1"/>
</dbReference>
<dbReference type="InterPro" id="IPR004839">
    <property type="entry name" value="Aminotransferase_I/II_large"/>
</dbReference>